<dbReference type="InterPro" id="IPR005135">
    <property type="entry name" value="Endo/exonuclease/phosphatase"/>
</dbReference>
<gene>
    <name evidence="3" type="ORF">WCD74_15880</name>
</gene>
<dbReference type="EMBL" id="JBBEGN010000007">
    <property type="protein sequence ID" value="MEJ2869255.1"/>
    <property type="molecule type" value="Genomic_DNA"/>
</dbReference>
<dbReference type="RefSeq" id="WP_337695833.1">
    <property type="nucleotide sequence ID" value="NZ_JBBEGN010000007.1"/>
</dbReference>
<feature type="transmembrane region" description="Helical" evidence="1">
    <location>
        <begin position="36"/>
        <end position="59"/>
    </location>
</feature>
<evidence type="ECO:0000256" key="1">
    <source>
        <dbReference type="SAM" id="Phobius"/>
    </source>
</evidence>
<keyword evidence="1" id="KW-0812">Transmembrane</keyword>
<dbReference type="InterPro" id="IPR036691">
    <property type="entry name" value="Endo/exonu/phosph_ase_sf"/>
</dbReference>
<reference evidence="3 4" key="1">
    <citation type="submission" date="2024-03" db="EMBL/GenBank/DDBJ databases">
        <title>Actinomycetospora sp. OC33-EN08, a novel actinomycete isolated from wild orchid (Aerides multiflora).</title>
        <authorList>
            <person name="Suriyachadkun C."/>
        </authorList>
    </citation>
    <scope>NUCLEOTIDE SEQUENCE [LARGE SCALE GENOMIC DNA]</scope>
    <source>
        <strain evidence="3 4">OC33-EN08</strain>
    </source>
</reference>
<keyword evidence="3" id="KW-0540">Nuclease</keyword>
<accession>A0ABU8MPL2</accession>
<evidence type="ECO:0000313" key="3">
    <source>
        <dbReference type="EMBL" id="MEJ2869255.1"/>
    </source>
</evidence>
<protein>
    <submittedName>
        <fullName evidence="3">Endonuclease/exonuclease/phosphatase family protein</fullName>
    </submittedName>
</protein>
<evidence type="ECO:0000259" key="2">
    <source>
        <dbReference type="Pfam" id="PF03372"/>
    </source>
</evidence>
<feature type="transmembrane region" description="Helical" evidence="1">
    <location>
        <begin position="80"/>
        <end position="102"/>
    </location>
</feature>
<sequence length="336" mass="34789">MRRALPAVLGVVLGAAVALAVLLPGYVGLDGVTPFVQLAALAPLLLVVITGSVFVGRLAGVVLSRGRRAKPPLDERRPRLFAVGFAAMVGAALVALTAAGIVGSRLLADEPAPPGGRELTTLTLNVDQGRADVDALAALVRERRPDVVVLPEAGEPFRAALAARLPEHRSWSARTDSPRDAASVTVLVGPGLPEPRVTTVPSTLYGTLDLTFPGIRVVALHTAAPYPPERVGLWQRDLADLVAPPCRGDAPVAVVGDLNATTDHSAFRAASAGCTDALEALGSGTTGTYPAELPRWFGIQIDHVLAGGGVGVRDGEVLDVPGTDHRAVLVRLSLPR</sequence>
<keyword evidence="3" id="KW-0255">Endonuclease</keyword>
<feature type="domain" description="Endonuclease/exonuclease/phosphatase" evidence="2">
    <location>
        <begin position="122"/>
        <end position="325"/>
    </location>
</feature>
<comment type="caution">
    <text evidence="3">The sequence shown here is derived from an EMBL/GenBank/DDBJ whole genome shotgun (WGS) entry which is preliminary data.</text>
</comment>
<name>A0ABU8MPL2_9PSEU</name>
<keyword evidence="1" id="KW-1133">Transmembrane helix</keyword>
<keyword evidence="4" id="KW-1185">Reference proteome</keyword>
<dbReference type="GO" id="GO:0004519">
    <property type="term" value="F:endonuclease activity"/>
    <property type="evidence" value="ECO:0007669"/>
    <property type="project" value="UniProtKB-KW"/>
</dbReference>
<keyword evidence="3" id="KW-0378">Hydrolase</keyword>
<dbReference type="Gene3D" id="3.60.10.10">
    <property type="entry name" value="Endonuclease/exonuclease/phosphatase"/>
    <property type="match status" value="1"/>
</dbReference>
<dbReference type="Pfam" id="PF03372">
    <property type="entry name" value="Exo_endo_phos"/>
    <property type="match status" value="1"/>
</dbReference>
<evidence type="ECO:0000313" key="4">
    <source>
        <dbReference type="Proteomes" id="UP001385809"/>
    </source>
</evidence>
<proteinExistence type="predicted"/>
<dbReference type="SUPFAM" id="SSF56219">
    <property type="entry name" value="DNase I-like"/>
    <property type="match status" value="1"/>
</dbReference>
<organism evidence="3 4">
    <name type="scientific">Actinomycetospora aurantiaca</name>
    <dbReference type="NCBI Taxonomy" id="3129233"/>
    <lineage>
        <taxon>Bacteria</taxon>
        <taxon>Bacillati</taxon>
        <taxon>Actinomycetota</taxon>
        <taxon>Actinomycetes</taxon>
        <taxon>Pseudonocardiales</taxon>
        <taxon>Pseudonocardiaceae</taxon>
        <taxon>Actinomycetospora</taxon>
    </lineage>
</organism>
<dbReference type="Proteomes" id="UP001385809">
    <property type="component" value="Unassembled WGS sequence"/>
</dbReference>
<keyword evidence="1" id="KW-0472">Membrane</keyword>